<dbReference type="GO" id="GO:0016887">
    <property type="term" value="F:ATP hydrolysis activity"/>
    <property type="evidence" value="ECO:0007669"/>
    <property type="project" value="InterPro"/>
</dbReference>
<dbReference type="InterPro" id="IPR003439">
    <property type="entry name" value="ABC_transporter-like_ATP-bd"/>
</dbReference>
<reference evidence="10 11" key="1">
    <citation type="submission" date="2017-09" db="EMBL/GenBank/DDBJ databases">
        <title>Complete Genome Sequences of Two Strains of the Meat Spoilage Bacterium Brochothrix thermosphacta Isolated from Ground Chicken.</title>
        <authorList>
            <person name="Paoli G.C."/>
            <person name="Wijey C."/>
            <person name="Chen C.-Y."/>
            <person name="Nguyen L."/>
            <person name="Yan X."/>
            <person name="Irwin P.L."/>
        </authorList>
    </citation>
    <scope>NUCLEOTIDE SEQUENCE [LARGE SCALE GENOMIC DNA]</scope>
    <source>
        <strain evidence="10 11">BI</strain>
    </source>
</reference>
<dbReference type="PROSITE" id="PS50893">
    <property type="entry name" value="ABC_TRANSPORTER_2"/>
    <property type="match status" value="2"/>
</dbReference>
<dbReference type="GO" id="GO:0043190">
    <property type="term" value="C:ATP-binding cassette (ABC) transporter complex"/>
    <property type="evidence" value="ECO:0007669"/>
    <property type="project" value="TreeGrafter"/>
</dbReference>
<dbReference type="RefSeq" id="WP_080712912.1">
    <property type="nucleotide sequence ID" value="NZ_LT993737.1"/>
</dbReference>
<evidence type="ECO:0000313" key="10">
    <source>
        <dbReference type="EMBL" id="ATF26109.1"/>
    </source>
</evidence>
<dbReference type="SMART" id="SM00382">
    <property type="entry name" value="AAA"/>
    <property type="match status" value="2"/>
</dbReference>
<feature type="domain" description="ABC transporter" evidence="9">
    <location>
        <begin position="260"/>
        <end position="467"/>
    </location>
</feature>
<dbReference type="KEGG" id="bths:CNY62_06685"/>
<gene>
    <name evidence="10" type="ORF">CNY62_06685</name>
</gene>
<evidence type="ECO:0000256" key="3">
    <source>
        <dbReference type="ARBA" id="ARBA00022448"/>
    </source>
</evidence>
<dbReference type="InterPro" id="IPR003593">
    <property type="entry name" value="AAA+_ATPase"/>
</dbReference>
<organism evidence="10 11">
    <name type="scientific">Brochothrix thermosphacta</name>
    <name type="common">Microbacterium thermosphactum</name>
    <dbReference type="NCBI Taxonomy" id="2756"/>
    <lineage>
        <taxon>Bacteria</taxon>
        <taxon>Bacillati</taxon>
        <taxon>Bacillota</taxon>
        <taxon>Bacilli</taxon>
        <taxon>Bacillales</taxon>
        <taxon>Listeriaceae</taxon>
        <taxon>Brochothrix</taxon>
    </lineage>
</organism>
<name>A0A291BY22_BROTH</name>
<dbReference type="Proteomes" id="UP000243591">
    <property type="component" value="Chromosome"/>
</dbReference>
<dbReference type="GO" id="GO:0042626">
    <property type="term" value="F:ATPase-coupled transmembrane transporter activity"/>
    <property type="evidence" value="ECO:0007669"/>
    <property type="project" value="TreeGrafter"/>
</dbReference>
<evidence type="ECO:0000256" key="7">
    <source>
        <dbReference type="ARBA" id="ARBA00022967"/>
    </source>
</evidence>
<keyword evidence="4" id="KW-1003">Cell membrane</keyword>
<dbReference type="GO" id="GO:0005524">
    <property type="term" value="F:ATP binding"/>
    <property type="evidence" value="ECO:0007669"/>
    <property type="project" value="UniProtKB-KW"/>
</dbReference>
<evidence type="ECO:0000256" key="5">
    <source>
        <dbReference type="ARBA" id="ARBA00022741"/>
    </source>
</evidence>
<evidence type="ECO:0000256" key="6">
    <source>
        <dbReference type="ARBA" id="ARBA00022840"/>
    </source>
</evidence>
<comment type="subcellular location">
    <subcellularLocation>
        <location evidence="1">Cell membrane</location>
        <topology evidence="1">Peripheral membrane protein</topology>
    </subcellularLocation>
</comment>
<proteinExistence type="inferred from homology"/>
<dbReference type="InterPro" id="IPR050095">
    <property type="entry name" value="ECF_ABC_transporter_ATP-bd"/>
</dbReference>
<dbReference type="PROSITE" id="PS00211">
    <property type="entry name" value="ABC_TRANSPORTER_1"/>
    <property type="match status" value="1"/>
</dbReference>
<dbReference type="InterPro" id="IPR017871">
    <property type="entry name" value="ABC_transporter-like_CS"/>
</dbReference>
<dbReference type="EMBL" id="CP023483">
    <property type="protein sequence ID" value="ATF26109.1"/>
    <property type="molecule type" value="Genomic_DNA"/>
</dbReference>
<keyword evidence="6 10" id="KW-0067">ATP-binding</keyword>
<sequence length="467" mass="52333">MTTMLSNNEYGTKNLRLLFPGMKEAFLKNLDFSYTSGEKILVLGPSGAGKSTLLEVLAGLIPTIIDVPAKWDDLRVPDNTAYFFQDPDAQFNMPYTDEEIAFVFENQQIPSAEMPERIAHYMALANVTTDTHTAINKLSGGMKQRLQLASLLALKSDFYYLDEPTAMLDPEATQYFWEQMKQLTQQQTVIVVEHKITEIIDYVSRIVIMSEDGSIIADGPTAEILTTHTDYLHDAGIWHPESWTLAPKFERIPIASPENLLTASQFKVKRKKQTVVSLDNLTVQTGDWLCISGENGSGKSTLLEGLRGLLKTSGKLTFPNGSQETTGFVFQNPDYQFVCDTVKEDLAFGLQFEKLTEEAKEERILAYLDYFSLTARQAIHPLSLSMGQKRRLSVASSVITEPQLLLLDEPTFGQDARNTFRLIESLEHWRKKGMAILMITHEPEIIERYATGVINVKDGIATVKGGV</sequence>
<evidence type="ECO:0000313" key="11">
    <source>
        <dbReference type="Proteomes" id="UP000243591"/>
    </source>
</evidence>
<dbReference type="AlphaFoldDB" id="A0A291BY22"/>
<dbReference type="SUPFAM" id="SSF52540">
    <property type="entry name" value="P-loop containing nucleoside triphosphate hydrolases"/>
    <property type="match status" value="2"/>
</dbReference>
<protein>
    <submittedName>
        <fullName evidence="10">ABC transporter ATP-binding protein</fullName>
    </submittedName>
</protein>
<accession>A0A291BY22</accession>
<keyword evidence="3" id="KW-0813">Transport</keyword>
<dbReference type="InterPro" id="IPR027417">
    <property type="entry name" value="P-loop_NTPase"/>
</dbReference>
<evidence type="ECO:0000256" key="8">
    <source>
        <dbReference type="ARBA" id="ARBA00023136"/>
    </source>
</evidence>
<dbReference type="OrthoDB" id="501320at2"/>
<dbReference type="CDD" id="cd03225">
    <property type="entry name" value="ABC_cobalt_CbiO_domain1"/>
    <property type="match status" value="2"/>
</dbReference>
<keyword evidence="5" id="KW-0547">Nucleotide-binding</keyword>
<evidence type="ECO:0000256" key="4">
    <source>
        <dbReference type="ARBA" id="ARBA00022475"/>
    </source>
</evidence>
<comment type="similarity">
    <text evidence="2">Belongs to the ABC transporter superfamily.</text>
</comment>
<evidence type="ECO:0000256" key="2">
    <source>
        <dbReference type="ARBA" id="ARBA00005417"/>
    </source>
</evidence>
<feature type="domain" description="ABC transporter" evidence="9">
    <location>
        <begin position="10"/>
        <end position="237"/>
    </location>
</feature>
<dbReference type="Pfam" id="PF00005">
    <property type="entry name" value="ABC_tran"/>
    <property type="match status" value="2"/>
</dbReference>
<dbReference type="PANTHER" id="PTHR43553">
    <property type="entry name" value="HEAVY METAL TRANSPORTER"/>
    <property type="match status" value="1"/>
</dbReference>
<evidence type="ECO:0000259" key="9">
    <source>
        <dbReference type="PROSITE" id="PS50893"/>
    </source>
</evidence>
<keyword evidence="7" id="KW-1278">Translocase</keyword>
<keyword evidence="11" id="KW-1185">Reference proteome</keyword>
<dbReference type="PANTHER" id="PTHR43553:SF24">
    <property type="entry name" value="ENERGY-COUPLING FACTOR TRANSPORTER ATP-BINDING PROTEIN ECFA1"/>
    <property type="match status" value="1"/>
</dbReference>
<dbReference type="InterPro" id="IPR015856">
    <property type="entry name" value="ABC_transpr_CbiO/EcfA_su"/>
</dbReference>
<evidence type="ECO:0000256" key="1">
    <source>
        <dbReference type="ARBA" id="ARBA00004202"/>
    </source>
</evidence>
<keyword evidence="8" id="KW-0472">Membrane</keyword>
<dbReference type="Gene3D" id="3.40.50.300">
    <property type="entry name" value="P-loop containing nucleotide triphosphate hydrolases"/>
    <property type="match status" value="2"/>
</dbReference>
<dbReference type="STRING" id="2756.BFR44_11680"/>